<accession>A0AAD7SAZ5</accession>
<dbReference type="PROSITE" id="PS50106">
    <property type="entry name" value="PDZ"/>
    <property type="match status" value="1"/>
</dbReference>
<proteinExistence type="predicted"/>
<organism evidence="5 6">
    <name type="scientific">Aldrovandia affinis</name>
    <dbReference type="NCBI Taxonomy" id="143900"/>
    <lineage>
        <taxon>Eukaryota</taxon>
        <taxon>Metazoa</taxon>
        <taxon>Chordata</taxon>
        <taxon>Craniata</taxon>
        <taxon>Vertebrata</taxon>
        <taxon>Euteleostomi</taxon>
        <taxon>Actinopterygii</taxon>
        <taxon>Neopterygii</taxon>
        <taxon>Teleostei</taxon>
        <taxon>Notacanthiformes</taxon>
        <taxon>Halosauridae</taxon>
        <taxon>Aldrovandia</taxon>
    </lineage>
</organism>
<feature type="compositionally biased region" description="Basic residues" evidence="3">
    <location>
        <begin position="335"/>
        <end position="345"/>
    </location>
</feature>
<sequence>MPGTQREGGRTPLLNLSYSHKSLGIRGPSPPLHWYGEGASSQNRSPELNPARFVKRRLSLQQKIKHGNKYCCVCITCQRQKSSRESLLKEGTGTLGKRKKKSREPLTGAGRRLRGPEPEDDSVCEDPPEFLEGERPRPQGSSPVNEYPTTEKYTDIDKQREEEIYDPYQKSSGSKKGKKGFGSFFEKRSSAKMSQEESPESGLIVKTAKEACAEGLVVSGGGKEGIFVKEVKSESPAAKHLSLQEGDQILSATVYFDDVSYEDALQILEHAQPYKMEFCLKRKPPGPSALESSTAERQEVAPGEEGASSVNRERAKTQRRNDARISWPKFPSFTRGRKAHFKRSHSTSEAEEQRKLEMSPTTSDTESPIKSQDAVKDKTKKQKTKLSKLKMRGIKSKSVEHQDKDSVPVSRSLENVETQQTDLDCKDFF</sequence>
<dbReference type="GO" id="GO:0043484">
    <property type="term" value="P:regulation of RNA splicing"/>
    <property type="evidence" value="ECO:0007669"/>
    <property type="project" value="TreeGrafter"/>
</dbReference>
<gene>
    <name evidence="5" type="ORF">AAFF_G00415830</name>
</gene>
<feature type="compositionally biased region" description="Polar residues" evidence="3">
    <location>
        <begin position="359"/>
        <end position="370"/>
    </location>
</feature>
<keyword evidence="6" id="KW-1185">Reference proteome</keyword>
<evidence type="ECO:0000256" key="1">
    <source>
        <dbReference type="ARBA" id="ARBA00004123"/>
    </source>
</evidence>
<comment type="caution">
    <text evidence="5">The sequence shown here is derived from an EMBL/GenBank/DDBJ whole genome shotgun (WGS) entry which is preliminary data.</text>
</comment>
<protein>
    <recommendedName>
        <fullName evidence="4">PDZ domain-containing protein</fullName>
    </recommendedName>
</protein>
<name>A0AAD7SAZ5_9TELE</name>
<dbReference type="GO" id="GO:0043034">
    <property type="term" value="C:costamere"/>
    <property type="evidence" value="ECO:0007669"/>
    <property type="project" value="TreeGrafter"/>
</dbReference>
<dbReference type="PANTHER" id="PTHR23348">
    <property type="entry name" value="PERIAXIN/AHNAK"/>
    <property type="match status" value="1"/>
</dbReference>
<comment type="subcellular location">
    <subcellularLocation>
        <location evidence="1">Nucleus</location>
    </subcellularLocation>
</comment>
<evidence type="ECO:0000256" key="3">
    <source>
        <dbReference type="SAM" id="MobiDB-lite"/>
    </source>
</evidence>
<evidence type="ECO:0000256" key="2">
    <source>
        <dbReference type="ARBA" id="ARBA00023242"/>
    </source>
</evidence>
<evidence type="ECO:0000313" key="6">
    <source>
        <dbReference type="Proteomes" id="UP001221898"/>
    </source>
</evidence>
<dbReference type="SUPFAM" id="SSF50156">
    <property type="entry name" value="PDZ domain-like"/>
    <property type="match status" value="1"/>
</dbReference>
<dbReference type="InterPro" id="IPR036034">
    <property type="entry name" value="PDZ_sf"/>
</dbReference>
<evidence type="ECO:0000259" key="4">
    <source>
        <dbReference type="PROSITE" id="PS50106"/>
    </source>
</evidence>
<feature type="compositionally biased region" description="Basic residues" evidence="3">
    <location>
        <begin position="378"/>
        <end position="395"/>
    </location>
</feature>
<feature type="region of interest" description="Disordered" evidence="3">
    <location>
        <begin position="280"/>
        <end position="420"/>
    </location>
</feature>
<dbReference type="EMBL" id="JAINUG010000085">
    <property type="protein sequence ID" value="KAJ8399204.1"/>
    <property type="molecule type" value="Genomic_DNA"/>
</dbReference>
<feature type="compositionally biased region" description="Basic and acidic residues" evidence="3">
    <location>
        <begin position="397"/>
        <end position="406"/>
    </location>
</feature>
<feature type="domain" description="PDZ" evidence="4">
    <location>
        <begin position="204"/>
        <end position="271"/>
    </location>
</feature>
<dbReference type="PANTHER" id="PTHR23348:SF41">
    <property type="entry name" value="NEUROBLAST DIFFERENTIATION-ASSOCIATED PROTEIN AHNAK"/>
    <property type="match status" value="1"/>
</dbReference>
<feature type="compositionally biased region" description="Basic and acidic residues" evidence="3">
    <location>
        <begin position="346"/>
        <end position="357"/>
    </location>
</feature>
<feature type="compositionally biased region" description="Basic and acidic residues" evidence="3">
    <location>
        <begin position="152"/>
        <end position="162"/>
    </location>
</feature>
<dbReference type="AlphaFoldDB" id="A0AAD7SAZ5"/>
<evidence type="ECO:0000313" key="5">
    <source>
        <dbReference type="EMBL" id="KAJ8399204.1"/>
    </source>
</evidence>
<dbReference type="Proteomes" id="UP001221898">
    <property type="component" value="Unassembled WGS sequence"/>
</dbReference>
<reference evidence="5" key="1">
    <citation type="journal article" date="2023" name="Science">
        <title>Genome structures resolve the early diversification of teleost fishes.</title>
        <authorList>
            <person name="Parey E."/>
            <person name="Louis A."/>
            <person name="Montfort J."/>
            <person name="Bouchez O."/>
            <person name="Roques C."/>
            <person name="Iampietro C."/>
            <person name="Lluch J."/>
            <person name="Castinel A."/>
            <person name="Donnadieu C."/>
            <person name="Desvignes T."/>
            <person name="Floi Bucao C."/>
            <person name="Jouanno E."/>
            <person name="Wen M."/>
            <person name="Mejri S."/>
            <person name="Dirks R."/>
            <person name="Jansen H."/>
            <person name="Henkel C."/>
            <person name="Chen W.J."/>
            <person name="Zahm M."/>
            <person name="Cabau C."/>
            <person name="Klopp C."/>
            <person name="Thompson A.W."/>
            <person name="Robinson-Rechavi M."/>
            <person name="Braasch I."/>
            <person name="Lecointre G."/>
            <person name="Bobe J."/>
            <person name="Postlethwait J.H."/>
            <person name="Berthelot C."/>
            <person name="Roest Crollius H."/>
            <person name="Guiguen Y."/>
        </authorList>
    </citation>
    <scope>NUCLEOTIDE SEQUENCE</scope>
    <source>
        <strain evidence="5">NC1722</strain>
    </source>
</reference>
<dbReference type="GO" id="GO:0005634">
    <property type="term" value="C:nucleus"/>
    <property type="evidence" value="ECO:0007669"/>
    <property type="project" value="UniProtKB-SubCell"/>
</dbReference>
<keyword evidence="2" id="KW-0539">Nucleus</keyword>
<feature type="region of interest" description="Disordered" evidence="3">
    <location>
        <begin position="25"/>
        <end position="48"/>
    </location>
</feature>
<dbReference type="InterPro" id="IPR001478">
    <property type="entry name" value="PDZ"/>
</dbReference>
<dbReference type="Pfam" id="PF00595">
    <property type="entry name" value="PDZ"/>
    <property type="match status" value="1"/>
</dbReference>
<dbReference type="SMART" id="SM00228">
    <property type="entry name" value="PDZ"/>
    <property type="match status" value="1"/>
</dbReference>
<dbReference type="InterPro" id="IPR052082">
    <property type="entry name" value="Myelin_sheath_structural"/>
</dbReference>
<feature type="compositionally biased region" description="Acidic residues" evidence="3">
    <location>
        <begin position="118"/>
        <end position="131"/>
    </location>
</feature>
<feature type="compositionally biased region" description="Polar residues" evidence="3">
    <location>
        <begin position="139"/>
        <end position="148"/>
    </location>
</feature>
<dbReference type="Gene3D" id="2.30.42.10">
    <property type="match status" value="1"/>
</dbReference>
<feature type="compositionally biased region" description="Basic and acidic residues" evidence="3">
    <location>
        <begin position="311"/>
        <end position="323"/>
    </location>
</feature>
<dbReference type="CDD" id="cd00136">
    <property type="entry name" value="PDZ_canonical"/>
    <property type="match status" value="1"/>
</dbReference>
<feature type="region of interest" description="Disordered" evidence="3">
    <location>
        <begin position="81"/>
        <end position="181"/>
    </location>
</feature>